<evidence type="ECO:0000256" key="4">
    <source>
        <dbReference type="SAM" id="MobiDB-lite"/>
    </source>
</evidence>
<dbReference type="GO" id="GO:0003729">
    <property type="term" value="F:mRNA binding"/>
    <property type="evidence" value="ECO:0007669"/>
    <property type="project" value="TreeGrafter"/>
</dbReference>
<dbReference type="GO" id="GO:0005737">
    <property type="term" value="C:cytoplasm"/>
    <property type="evidence" value="ECO:0007669"/>
    <property type="project" value="UniProtKB-SubCell"/>
</dbReference>
<dbReference type="InterPro" id="IPR003107">
    <property type="entry name" value="HAT"/>
</dbReference>
<dbReference type="GO" id="GO:0005634">
    <property type="term" value="C:nucleus"/>
    <property type="evidence" value="ECO:0007669"/>
    <property type="project" value="UniProtKB-SubCell"/>
</dbReference>
<feature type="compositionally biased region" description="Basic and acidic residues" evidence="4">
    <location>
        <begin position="722"/>
        <end position="731"/>
    </location>
</feature>
<keyword evidence="3" id="KW-0507">mRNA processing</keyword>
<dbReference type="PANTHER" id="PTHR19980:SF0">
    <property type="entry name" value="CLEAVAGE STIMULATION FACTOR SUBUNIT 3"/>
    <property type="match status" value="1"/>
</dbReference>
<feature type="region of interest" description="Disordered" evidence="4">
    <location>
        <begin position="833"/>
        <end position="872"/>
    </location>
</feature>
<dbReference type="GO" id="GO:0180010">
    <property type="term" value="P:co-transcriptional mRNA 3'-end processing, cleavage and polyadenylation pathway"/>
    <property type="evidence" value="ECO:0007669"/>
    <property type="project" value="UniProtKB-UniRule"/>
</dbReference>
<dbReference type="InterPro" id="IPR008847">
    <property type="entry name" value="Suf"/>
</dbReference>
<dbReference type="EMBL" id="MLYV02000565">
    <property type="protein sequence ID" value="PSR83143.1"/>
    <property type="molecule type" value="Genomic_DNA"/>
</dbReference>
<gene>
    <name evidence="6" type="ORF">PHLCEN_2v5792</name>
</gene>
<feature type="domain" description="Suppressor of forked" evidence="5">
    <location>
        <begin position="78"/>
        <end position="671"/>
    </location>
</feature>
<dbReference type="OrthoDB" id="26282at2759"/>
<keyword evidence="3" id="KW-0963">Cytoplasm</keyword>
<feature type="region of interest" description="Disordered" evidence="4">
    <location>
        <begin position="700"/>
        <end position="794"/>
    </location>
</feature>
<feature type="compositionally biased region" description="Low complexity" evidence="4">
    <location>
        <begin position="701"/>
        <end position="711"/>
    </location>
</feature>
<keyword evidence="1" id="KW-0677">Repeat</keyword>
<dbReference type="SMART" id="SM00386">
    <property type="entry name" value="HAT"/>
    <property type="match status" value="8"/>
</dbReference>
<evidence type="ECO:0000256" key="1">
    <source>
        <dbReference type="ARBA" id="ARBA00022737"/>
    </source>
</evidence>
<dbReference type="Gene3D" id="1.25.40.1040">
    <property type="match status" value="1"/>
</dbReference>
<keyword evidence="2 3" id="KW-0539">Nucleus</keyword>
<dbReference type="AlphaFoldDB" id="A0A2R6P190"/>
<feature type="compositionally biased region" description="Basic and acidic residues" evidence="4">
    <location>
        <begin position="749"/>
        <end position="765"/>
    </location>
</feature>
<feature type="compositionally biased region" description="Polar residues" evidence="4">
    <location>
        <begin position="38"/>
        <end position="60"/>
    </location>
</feature>
<feature type="compositionally biased region" description="Polar residues" evidence="4">
    <location>
        <begin position="479"/>
        <end position="494"/>
    </location>
</feature>
<organism evidence="6 7">
    <name type="scientific">Hermanssonia centrifuga</name>
    <dbReference type="NCBI Taxonomy" id="98765"/>
    <lineage>
        <taxon>Eukaryota</taxon>
        <taxon>Fungi</taxon>
        <taxon>Dikarya</taxon>
        <taxon>Basidiomycota</taxon>
        <taxon>Agaricomycotina</taxon>
        <taxon>Agaricomycetes</taxon>
        <taxon>Polyporales</taxon>
        <taxon>Meruliaceae</taxon>
        <taxon>Hermanssonia</taxon>
    </lineage>
</organism>
<dbReference type="Pfam" id="PF05843">
    <property type="entry name" value="Suf"/>
    <property type="match status" value="1"/>
</dbReference>
<comment type="function">
    <text evidence="3">Component of the cleavage factor IA (CFIA) complex, which is involved in the endonucleolytic cleavage during polyadenylation-dependent pre-mRNA 3'-end formation.</text>
</comment>
<dbReference type="InterPro" id="IPR045243">
    <property type="entry name" value="Rna14-like"/>
</dbReference>
<feature type="compositionally biased region" description="Polar residues" evidence="4">
    <location>
        <begin position="8"/>
        <end position="18"/>
    </location>
</feature>
<evidence type="ECO:0000259" key="5">
    <source>
        <dbReference type="Pfam" id="PF05843"/>
    </source>
</evidence>
<accession>A0A2R6P190</accession>
<evidence type="ECO:0000313" key="7">
    <source>
        <dbReference type="Proteomes" id="UP000186601"/>
    </source>
</evidence>
<feature type="compositionally biased region" description="Basic and acidic residues" evidence="4">
    <location>
        <begin position="772"/>
        <end position="794"/>
    </location>
</feature>
<keyword evidence="7" id="KW-1185">Reference proteome</keyword>
<comment type="subcellular location">
    <subcellularLocation>
        <location evidence="3">Nucleus</location>
    </subcellularLocation>
    <subcellularLocation>
        <location evidence="3">Cytoplasm</location>
    </subcellularLocation>
    <text evidence="3">Nucleus and/or cytoplasm.</text>
</comment>
<comment type="caution">
    <text evidence="6">The sequence shown here is derived from an EMBL/GenBank/DDBJ whole genome shotgun (WGS) entry which is preliminary data.</text>
</comment>
<evidence type="ECO:0000256" key="2">
    <source>
        <dbReference type="ARBA" id="ARBA00023242"/>
    </source>
</evidence>
<evidence type="ECO:0000313" key="6">
    <source>
        <dbReference type="EMBL" id="PSR83143.1"/>
    </source>
</evidence>
<evidence type="ECO:0000256" key="3">
    <source>
        <dbReference type="RuleBase" id="RU369035"/>
    </source>
</evidence>
<dbReference type="Proteomes" id="UP000186601">
    <property type="component" value="Unassembled WGS sequence"/>
</dbReference>
<feature type="region of interest" description="Disordered" evidence="4">
    <location>
        <begin position="1"/>
        <end position="74"/>
    </location>
</feature>
<sequence>MSEPMLRNGSSELASDTASLGDPDKTQPTQDILDVLRQLSTSQQTIPNSQSSENLQQHSQVIEPAASQQDPPPSEWDLLRAQVREKPADSEKWLKLVEVAEDSGDFERINETYEALLEAYPNTSSAQIAYINHILDSASPSKYQYAEGLFKRFLKTSPFVDLWKYYLSYVRKMNSGPNTRETVRKAYEFALNHIGQDKEATEIWTDYIQFLKAGESATTWDDGHKMDSVRKAYQRAVQIPMDNVKRIWEEYQEFENNLNKITAKKFISDLSVAHMQARTVLNQLQEHLTVLFPPLPPPKVKGPSIYIPRATTFSAGEKALVGRWRIYLKWEESNPLELEEKDRATLQTRIQGVYRKAVVRMRFFSEIWYMAYVWNINQSNDPSLLEAKRKDKKDEALSLLERGIEANPASFLLNFAYAEAQEASKSFGDVHTSFTKFLEVLRKELDELESRVNFSPPSSQESAVAVDRTDAPVGWPNAGSASQNSSFNSQTSDGQPPKNKELVERRTEYGLAWIVYMRFARRAENLKSARAIFGKSRRDRWTPWQVYEAAALMEYHCTKATDVAMRIFEKGLENFSDEAEFALKYLGFLISINDDSNARALFERAVNSFSPERARPIWERWARYEYQFGNLEAAQILEKRMSDAYPNDPPIKRFAARHEYLGTDAIAHRDLGFVRGSSTGSSRSTNGVARTDTQQSLLANISPPSSQQQISGSVVKRPSSPEPRRRDEGRGGSEYGPPSKRQRGGSPTRSHDRERWDGPQRRRPFDPSASWSDRDRSRDGPPMRRHDKDREEDKGFVLPPVLSYFVGQLPPPANFDGPIFRTDDLMQVFRNAVIPSSTGIRPRSPPHRGGGRPPPDYSPYTGPGGSGRRGRY</sequence>
<dbReference type="STRING" id="98765.A0A2R6P190"/>
<dbReference type="InterPro" id="IPR011990">
    <property type="entry name" value="TPR-like_helical_dom_sf"/>
</dbReference>
<dbReference type="PANTHER" id="PTHR19980">
    <property type="entry name" value="RNA CLEAVAGE STIMULATION FACTOR"/>
    <property type="match status" value="1"/>
</dbReference>
<dbReference type="SUPFAM" id="SSF48452">
    <property type="entry name" value="TPR-like"/>
    <property type="match status" value="2"/>
</dbReference>
<name>A0A2R6P190_9APHY</name>
<reference evidence="6 7" key="1">
    <citation type="submission" date="2018-02" db="EMBL/GenBank/DDBJ databases">
        <title>Genome sequence of the basidiomycete white-rot fungus Phlebia centrifuga.</title>
        <authorList>
            <person name="Granchi Z."/>
            <person name="Peng M."/>
            <person name="de Vries R.P."/>
            <person name="Hilden K."/>
            <person name="Makela M.R."/>
            <person name="Grigoriev I."/>
            <person name="Riley R."/>
        </authorList>
    </citation>
    <scope>NUCLEOTIDE SEQUENCE [LARGE SCALE GENOMIC DNA]</scope>
    <source>
        <strain evidence="6 7">FBCC195</strain>
    </source>
</reference>
<feature type="region of interest" description="Disordered" evidence="4">
    <location>
        <begin position="452"/>
        <end position="501"/>
    </location>
</feature>
<proteinExistence type="predicted"/>
<feature type="compositionally biased region" description="Polar residues" evidence="4">
    <location>
        <begin position="452"/>
        <end position="462"/>
    </location>
</feature>
<feature type="compositionally biased region" description="Gly residues" evidence="4">
    <location>
        <begin position="862"/>
        <end position="872"/>
    </location>
</feature>
<protein>
    <recommendedName>
        <fullName evidence="3">mRNA 3'-end-processing protein RNA14</fullName>
    </recommendedName>
</protein>